<dbReference type="EMBL" id="PVXQ01000019">
    <property type="protein sequence ID" value="PRR82190.1"/>
    <property type="molecule type" value="Genomic_DNA"/>
</dbReference>
<dbReference type="InterPro" id="IPR011055">
    <property type="entry name" value="Dup_hybrid_motif"/>
</dbReference>
<feature type="domain" description="G5" evidence="2">
    <location>
        <begin position="124"/>
        <end position="204"/>
    </location>
</feature>
<dbReference type="AlphaFoldDB" id="A0A2T0BE68"/>
<dbReference type="Pfam" id="PF01551">
    <property type="entry name" value="Peptidase_M23"/>
    <property type="match status" value="1"/>
</dbReference>
<reference evidence="3 4" key="1">
    <citation type="submission" date="2018-03" db="EMBL/GenBank/DDBJ databases">
        <title>Genome sequence of Clostridium vincentii DSM 10228.</title>
        <authorList>
            <person name="Poehlein A."/>
            <person name="Daniel R."/>
        </authorList>
    </citation>
    <scope>NUCLEOTIDE SEQUENCE [LARGE SCALE GENOMIC DNA]</scope>
    <source>
        <strain evidence="3 4">DSM 10228</strain>
    </source>
</reference>
<organism evidence="3 4">
    <name type="scientific">Clostridium vincentii</name>
    <dbReference type="NCBI Taxonomy" id="52704"/>
    <lineage>
        <taxon>Bacteria</taxon>
        <taxon>Bacillati</taxon>
        <taxon>Bacillota</taxon>
        <taxon>Clostridia</taxon>
        <taxon>Eubacteriales</taxon>
        <taxon>Clostridiaceae</taxon>
        <taxon>Clostridium</taxon>
    </lineage>
</organism>
<evidence type="ECO:0000259" key="2">
    <source>
        <dbReference type="PROSITE" id="PS51109"/>
    </source>
</evidence>
<proteinExistence type="predicted"/>
<evidence type="ECO:0000313" key="4">
    <source>
        <dbReference type="Proteomes" id="UP000239471"/>
    </source>
</evidence>
<dbReference type="SMART" id="SM01208">
    <property type="entry name" value="G5"/>
    <property type="match status" value="1"/>
</dbReference>
<keyword evidence="3" id="KW-0378">Hydrolase</keyword>
<dbReference type="OrthoDB" id="9809488at2"/>
<evidence type="ECO:0000256" key="1">
    <source>
        <dbReference type="ARBA" id="ARBA00022729"/>
    </source>
</evidence>
<dbReference type="Pfam" id="PF07501">
    <property type="entry name" value="G5"/>
    <property type="match status" value="1"/>
</dbReference>
<sequence length="333" mass="37047">MNISIKKTLMVSAFSICLTTILGGGLESSYGNILLTIEGEPTVSAMKVEDKTYKTDVDIDASKEILRKVGELYIEDSVVNKDTILSIDIKANDKYEEYKNVISTSDSIEEIAEKIVDENNDEKYIDVNMKCKETRQETIEPSIKTVQKEDMYMGEILKEEGMSGYKEVVANVNYTNGIKTGEEIVQEKTIVNSKDTVVYKGVKDPIEDKVAFLEYPTEGGTITSLFGKRWGRMHNGMDIGNDTGDPVYSAIDGVVKECYYENGYGNKIVIEHDNNIMTVYAHLNEFKTTVGAEVKKGDLIGNVGNTGNSTGPHLHFEVRVNGVPINPQEYIQV</sequence>
<dbReference type="PROSITE" id="PS51109">
    <property type="entry name" value="G5"/>
    <property type="match status" value="1"/>
</dbReference>
<dbReference type="PANTHER" id="PTHR21666">
    <property type="entry name" value="PEPTIDASE-RELATED"/>
    <property type="match status" value="1"/>
</dbReference>
<keyword evidence="1" id="KW-0732">Signal</keyword>
<accession>A0A2T0BE68</accession>
<dbReference type="InterPro" id="IPR050570">
    <property type="entry name" value="Cell_wall_metabolism_enzyme"/>
</dbReference>
<comment type="caution">
    <text evidence="3">The sequence shown here is derived from an EMBL/GenBank/DDBJ whole genome shotgun (WGS) entry which is preliminary data.</text>
</comment>
<evidence type="ECO:0000313" key="3">
    <source>
        <dbReference type="EMBL" id="PRR82190.1"/>
    </source>
</evidence>
<dbReference type="GO" id="GO:0004222">
    <property type="term" value="F:metalloendopeptidase activity"/>
    <property type="evidence" value="ECO:0007669"/>
    <property type="project" value="TreeGrafter"/>
</dbReference>
<dbReference type="Gene3D" id="2.70.70.10">
    <property type="entry name" value="Glucose Permease (Domain IIA)"/>
    <property type="match status" value="1"/>
</dbReference>
<protein>
    <submittedName>
        <fullName evidence="3">Murein DD-endopeptidase MepM</fullName>
        <ecNumber evidence="3">3.4.24.-</ecNumber>
    </submittedName>
</protein>
<dbReference type="PANTHER" id="PTHR21666:SF289">
    <property type="entry name" value="L-ALA--D-GLU ENDOPEPTIDASE"/>
    <property type="match status" value="1"/>
</dbReference>
<dbReference type="RefSeq" id="WP_106059958.1">
    <property type="nucleotide sequence ID" value="NZ_PVXQ01000019.1"/>
</dbReference>
<dbReference type="EC" id="3.4.24.-" evidence="3"/>
<dbReference type="InterPro" id="IPR016047">
    <property type="entry name" value="M23ase_b-sheet_dom"/>
</dbReference>
<dbReference type="InterPro" id="IPR011098">
    <property type="entry name" value="G5_dom"/>
</dbReference>
<keyword evidence="4" id="KW-1185">Reference proteome</keyword>
<name>A0A2T0BE68_9CLOT</name>
<dbReference type="Gene3D" id="2.20.230.10">
    <property type="entry name" value="Resuscitation-promoting factor rpfb"/>
    <property type="match status" value="1"/>
</dbReference>
<dbReference type="CDD" id="cd12797">
    <property type="entry name" value="M23_peptidase"/>
    <property type="match status" value="1"/>
</dbReference>
<dbReference type="SUPFAM" id="SSF51261">
    <property type="entry name" value="Duplicated hybrid motif"/>
    <property type="match status" value="1"/>
</dbReference>
<gene>
    <name evidence="3" type="primary">mepM_2</name>
    <name evidence="3" type="ORF">CLVI_19900</name>
</gene>
<dbReference type="Proteomes" id="UP000239471">
    <property type="component" value="Unassembled WGS sequence"/>
</dbReference>